<dbReference type="InterPro" id="IPR051063">
    <property type="entry name" value="PDI"/>
</dbReference>
<evidence type="ECO:0000313" key="4">
    <source>
        <dbReference type="WBParaSite" id="nRc.2.0.1.t17430-RA"/>
    </source>
</evidence>
<dbReference type="GO" id="GO:0005783">
    <property type="term" value="C:endoplasmic reticulum"/>
    <property type="evidence" value="ECO:0007669"/>
    <property type="project" value="TreeGrafter"/>
</dbReference>
<feature type="domain" description="Thioredoxin" evidence="2">
    <location>
        <begin position="25"/>
        <end position="173"/>
    </location>
</feature>
<evidence type="ECO:0000259" key="2">
    <source>
        <dbReference type="PROSITE" id="PS51352"/>
    </source>
</evidence>
<name>A0A915IVK9_ROMCU</name>
<dbReference type="PROSITE" id="PS51352">
    <property type="entry name" value="THIOREDOXIN_2"/>
    <property type="match status" value="1"/>
</dbReference>
<sequence>MQNNHIVLVIVGFILVSDFIGYIDAQVGPPAPVDEPISPPAEVPADEDVGYQQADEDDTSDPESWGYVKMLTPENYRDVMNSVQRTLVMFFSPSCRYCEEVKPEFKAAAFRIKNRNDVALAALDCVQYLDACMDFRVAGYPSLFLFDKTNYVDIHHGKPTRENFVRTILAHLESEKGQPPSSTPPKSEL</sequence>
<dbReference type="Proteomes" id="UP000887565">
    <property type="component" value="Unplaced"/>
</dbReference>
<keyword evidence="3" id="KW-1185">Reference proteome</keyword>
<feature type="signal peptide" evidence="1">
    <location>
        <begin position="1"/>
        <end position="25"/>
    </location>
</feature>
<dbReference type="InterPro" id="IPR036249">
    <property type="entry name" value="Thioredoxin-like_sf"/>
</dbReference>
<protein>
    <submittedName>
        <fullName evidence="4">Thioredoxin domain-containing protein</fullName>
    </submittedName>
</protein>
<dbReference type="Gene3D" id="3.40.30.10">
    <property type="entry name" value="Glutaredoxin"/>
    <property type="match status" value="1"/>
</dbReference>
<evidence type="ECO:0000313" key="3">
    <source>
        <dbReference type="Proteomes" id="UP000887565"/>
    </source>
</evidence>
<reference evidence="4" key="1">
    <citation type="submission" date="2022-11" db="UniProtKB">
        <authorList>
            <consortium name="WormBaseParasite"/>
        </authorList>
    </citation>
    <scope>IDENTIFICATION</scope>
</reference>
<dbReference type="WBParaSite" id="nRc.2.0.1.t17430-RA">
    <property type="protein sequence ID" value="nRc.2.0.1.t17430-RA"/>
    <property type="gene ID" value="nRc.2.0.1.g17430"/>
</dbReference>
<organism evidence="3 4">
    <name type="scientific">Romanomermis culicivorax</name>
    <name type="common">Nematode worm</name>
    <dbReference type="NCBI Taxonomy" id="13658"/>
    <lineage>
        <taxon>Eukaryota</taxon>
        <taxon>Metazoa</taxon>
        <taxon>Ecdysozoa</taxon>
        <taxon>Nematoda</taxon>
        <taxon>Enoplea</taxon>
        <taxon>Dorylaimia</taxon>
        <taxon>Mermithida</taxon>
        <taxon>Mermithoidea</taxon>
        <taxon>Mermithidae</taxon>
        <taxon>Romanomermis</taxon>
    </lineage>
</organism>
<dbReference type="InterPro" id="IPR013766">
    <property type="entry name" value="Thioredoxin_domain"/>
</dbReference>
<dbReference type="SUPFAM" id="SSF52833">
    <property type="entry name" value="Thioredoxin-like"/>
    <property type="match status" value="1"/>
</dbReference>
<dbReference type="GO" id="GO:0006457">
    <property type="term" value="P:protein folding"/>
    <property type="evidence" value="ECO:0007669"/>
    <property type="project" value="TreeGrafter"/>
</dbReference>
<dbReference type="GO" id="GO:0003756">
    <property type="term" value="F:protein disulfide isomerase activity"/>
    <property type="evidence" value="ECO:0007669"/>
    <property type="project" value="TreeGrafter"/>
</dbReference>
<dbReference type="CDD" id="cd02961">
    <property type="entry name" value="PDI_a_family"/>
    <property type="match status" value="1"/>
</dbReference>
<dbReference type="PANTHER" id="PTHR45672">
    <property type="entry name" value="PROTEIN DISULFIDE-ISOMERASE C17H9.14C-RELATED"/>
    <property type="match status" value="1"/>
</dbReference>
<feature type="chain" id="PRO_5036779483" evidence="1">
    <location>
        <begin position="26"/>
        <end position="189"/>
    </location>
</feature>
<dbReference type="Pfam" id="PF00085">
    <property type="entry name" value="Thioredoxin"/>
    <property type="match status" value="1"/>
</dbReference>
<dbReference type="PANTHER" id="PTHR45672:SF2">
    <property type="entry name" value="PROTEIN DISULFIDE-ISOMERASE A5"/>
    <property type="match status" value="1"/>
</dbReference>
<keyword evidence="1" id="KW-0732">Signal</keyword>
<dbReference type="AlphaFoldDB" id="A0A915IVK9"/>
<proteinExistence type="predicted"/>
<accession>A0A915IVK9</accession>
<evidence type="ECO:0000256" key="1">
    <source>
        <dbReference type="SAM" id="SignalP"/>
    </source>
</evidence>